<dbReference type="InterPro" id="IPR020057">
    <property type="entry name" value="Ribosomal_bL25_b-dom"/>
</dbReference>
<feature type="compositionally biased region" description="Acidic residues" evidence="6">
    <location>
        <begin position="184"/>
        <end position="194"/>
    </location>
</feature>
<dbReference type="GO" id="GO:0008097">
    <property type="term" value="F:5S rRNA binding"/>
    <property type="evidence" value="ECO:0007669"/>
    <property type="project" value="InterPro"/>
</dbReference>
<gene>
    <name evidence="5" type="primary">rplY</name>
    <name evidence="5" type="synonym">ctc</name>
    <name evidence="9" type="ORF">CBF29_10670</name>
</gene>
<keyword evidence="10" id="KW-1185">Reference proteome</keyword>
<protein>
    <recommendedName>
        <fullName evidence="5">Large ribosomal subunit protein bL25</fullName>
    </recommendedName>
    <alternativeName>
        <fullName evidence="5">General stress protein CTC</fullName>
    </alternativeName>
</protein>
<keyword evidence="2 5" id="KW-0694">RNA-binding</keyword>
<evidence type="ECO:0000313" key="10">
    <source>
        <dbReference type="Proteomes" id="UP000287605"/>
    </source>
</evidence>
<dbReference type="GO" id="GO:0022625">
    <property type="term" value="C:cytosolic large ribosomal subunit"/>
    <property type="evidence" value="ECO:0007669"/>
    <property type="project" value="TreeGrafter"/>
</dbReference>
<dbReference type="InterPro" id="IPR011035">
    <property type="entry name" value="Ribosomal_bL25/Gln-tRNA_synth"/>
</dbReference>
<dbReference type="NCBIfam" id="NF004133">
    <property type="entry name" value="PRK05618.2-4"/>
    <property type="match status" value="1"/>
</dbReference>
<dbReference type="SUPFAM" id="SSF50715">
    <property type="entry name" value="Ribosomal protein L25-like"/>
    <property type="match status" value="1"/>
</dbReference>
<dbReference type="RefSeq" id="WP_126809715.1">
    <property type="nucleotide sequence ID" value="NZ_NGKA01000018.1"/>
</dbReference>
<dbReference type="OrthoDB" id="9790002at2"/>
<evidence type="ECO:0000259" key="7">
    <source>
        <dbReference type="Pfam" id="PF01386"/>
    </source>
</evidence>
<reference evidence="9 10" key="1">
    <citation type="submission" date="2017-05" db="EMBL/GenBank/DDBJ databases">
        <title>Vagococcus spp. assemblies.</title>
        <authorList>
            <person name="Gulvik C.A."/>
        </authorList>
    </citation>
    <scope>NUCLEOTIDE SEQUENCE [LARGE SCALE GENOMIC DNA]</scope>
    <source>
        <strain evidence="9 10">CCUG 51432</strain>
    </source>
</reference>
<accession>A0A430AP26</accession>
<dbReference type="NCBIfam" id="TIGR00731">
    <property type="entry name" value="bL25_bact_ctc"/>
    <property type="match status" value="1"/>
</dbReference>
<feature type="domain" description="Large ribosomal subunit protein bL25 beta" evidence="8">
    <location>
        <begin position="101"/>
        <end position="180"/>
    </location>
</feature>
<proteinExistence type="inferred from homology"/>
<evidence type="ECO:0000259" key="8">
    <source>
        <dbReference type="Pfam" id="PF14693"/>
    </source>
</evidence>
<dbReference type="AlphaFoldDB" id="A0A430AP26"/>
<evidence type="ECO:0000256" key="4">
    <source>
        <dbReference type="ARBA" id="ARBA00023274"/>
    </source>
</evidence>
<dbReference type="Pfam" id="PF14693">
    <property type="entry name" value="Ribosomal_TL5_C"/>
    <property type="match status" value="1"/>
</dbReference>
<evidence type="ECO:0000256" key="3">
    <source>
        <dbReference type="ARBA" id="ARBA00022980"/>
    </source>
</evidence>
<sequence>MAVVLHAEERALRPRSIRKQLRTAGKVPGVVYGNKIENTAISIDGPALSKALRENGVNAVYYVELNGEKIPTLLHRTQTDTFTNEWVHAEFLAVDMSEEQEVEAEIVLVGLPVGVKEGGVLTQTLYTATVSATPDKLPESIEVNVEGLAIGSSISVADIPKHEDYTIITDPEEQVASVVEMAVEEEPSDEEAVAEPEVITEKEQED</sequence>
<dbReference type="GO" id="GO:0006412">
    <property type="term" value="P:translation"/>
    <property type="evidence" value="ECO:0007669"/>
    <property type="project" value="UniProtKB-UniRule"/>
</dbReference>
<keyword evidence="1 5" id="KW-0699">rRNA-binding</keyword>
<dbReference type="EMBL" id="NGKA01000018">
    <property type="protein sequence ID" value="RSU09825.1"/>
    <property type="molecule type" value="Genomic_DNA"/>
</dbReference>
<dbReference type="Pfam" id="PF01386">
    <property type="entry name" value="Ribosomal_L25p"/>
    <property type="match status" value="1"/>
</dbReference>
<evidence type="ECO:0000256" key="2">
    <source>
        <dbReference type="ARBA" id="ARBA00022884"/>
    </source>
</evidence>
<comment type="caution">
    <text evidence="9">The sequence shown here is derived from an EMBL/GenBank/DDBJ whole genome shotgun (WGS) entry which is preliminary data.</text>
</comment>
<comment type="subunit">
    <text evidence="5">Part of the 50S ribosomal subunit; part of the 5S rRNA/L5/L18/L25 subcomplex. Contacts the 5S rRNA. Binds to the 5S rRNA independently of L5 and L18.</text>
</comment>
<dbReference type="PANTHER" id="PTHR33284:SF1">
    <property type="entry name" value="RIBOSOMAL PROTEIN L25_GLN-TRNA SYNTHETASE, ANTI-CODON-BINDING DOMAIN-CONTAINING PROTEIN"/>
    <property type="match status" value="1"/>
</dbReference>
<dbReference type="InterPro" id="IPR020056">
    <property type="entry name" value="Rbsml_bL25/Gln-tRNA_synth_N"/>
</dbReference>
<dbReference type="PANTHER" id="PTHR33284">
    <property type="entry name" value="RIBOSOMAL PROTEIN L25/GLN-TRNA SYNTHETASE, ANTI-CODON-BINDING DOMAIN-CONTAINING PROTEIN"/>
    <property type="match status" value="1"/>
</dbReference>
<comment type="function">
    <text evidence="5">This is one of the proteins that binds to the 5S RNA in the ribosome where it forms part of the central protuberance.</text>
</comment>
<dbReference type="InterPro" id="IPR001021">
    <property type="entry name" value="Ribosomal_bL25_long"/>
</dbReference>
<dbReference type="GO" id="GO:0003735">
    <property type="term" value="F:structural constituent of ribosome"/>
    <property type="evidence" value="ECO:0007669"/>
    <property type="project" value="InterPro"/>
</dbReference>
<evidence type="ECO:0000256" key="6">
    <source>
        <dbReference type="SAM" id="MobiDB-lite"/>
    </source>
</evidence>
<comment type="similarity">
    <text evidence="5">Belongs to the bacterial ribosomal protein bL25 family. CTC subfamily.</text>
</comment>
<dbReference type="InterPro" id="IPR029751">
    <property type="entry name" value="Ribosomal_L25_dom"/>
</dbReference>
<evidence type="ECO:0000313" key="9">
    <source>
        <dbReference type="EMBL" id="RSU09825.1"/>
    </source>
</evidence>
<evidence type="ECO:0000256" key="1">
    <source>
        <dbReference type="ARBA" id="ARBA00022730"/>
    </source>
</evidence>
<dbReference type="CDD" id="cd00495">
    <property type="entry name" value="Ribosomal_L25_TL5_CTC"/>
    <property type="match status" value="1"/>
</dbReference>
<keyword evidence="4 5" id="KW-0687">Ribonucleoprotein</keyword>
<dbReference type="InterPro" id="IPR020930">
    <property type="entry name" value="Ribosomal_uL5_bac-type"/>
</dbReference>
<keyword evidence="3 5" id="KW-0689">Ribosomal protein</keyword>
<dbReference type="Gene3D" id="2.170.120.20">
    <property type="entry name" value="Ribosomal protein L25, beta domain"/>
    <property type="match status" value="1"/>
</dbReference>
<dbReference type="Gene3D" id="2.40.240.10">
    <property type="entry name" value="Ribosomal Protein L25, Chain P"/>
    <property type="match status" value="1"/>
</dbReference>
<dbReference type="Proteomes" id="UP000287605">
    <property type="component" value="Unassembled WGS sequence"/>
</dbReference>
<dbReference type="InterPro" id="IPR037121">
    <property type="entry name" value="Ribosomal_bL25_C"/>
</dbReference>
<name>A0A430AP26_9ENTE</name>
<feature type="domain" description="Large ribosomal subunit protein bL25 L25" evidence="7">
    <location>
        <begin position="5"/>
        <end position="91"/>
    </location>
</feature>
<feature type="region of interest" description="Disordered" evidence="6">
    <location>
        <begin position="184"/>
        <end position="206"/>
    </location>
</feature>
<evidence type="ECO:0000256" key="5">
    <source>
        <dbReference type="HAMAP-Rule" id="MF_01334"/>
    </source>
</evidence>
<dbReference type="HAMAP" id="MF_01334">
    <property type="entry name" value="Ribosomal_bL25_CTC"/>
    <property type="match status" value="1"/>
</dbReference>
<organism evidence="9 10">
    <name type="scientific">Vagococcus elongatus</name>
    <dbReference type="NCBI Taxonomy" id="180344"/>
    <lineage>
        <taxon>Bacteria</taxon>
        <taxon>Bacillati</taxon>
        <taxon>Bacillota</taxon>
        <taxon>Bacilli</taxon>
        <taxon>Lactobacillales</taxon>
        <taxon>Enterococcaceae</taxon>
        <taxon>Vagococcus</taxon>
    </lineage>
</organism>